<gene>
    <name evidence="1" type="ORF">BG36_01845</name>
</gene>
<evidence type="ECO:0008006" key="3">
    <source>
        <dbReference type="Google" id="ProtNLM"/>
    </source>
</evidence>
<organism evidence="1 2">
    <name type="scientific">Aquamicrobium defluvii</name>
    <dbReference type="NCBI Taxonomy" id="69279"/>
    <lineage>
        <taxon>Bacteria</taxon>
        <taxon>Pseudomonadati</taxon>
        <taxon>Pseudomonadota</taxon>
        <taxon>Alphaproteobacteria</taxon>
        <taxon>Hyphomicrobiales</taxon>
        <taxon>Phyllobacteriaceae</taxon>
        <taxon>Aquamicrobium</taxon>
    </lineage>
</organism>
<evidence type="ECO:0000313" key="2">
    <source>
        <dbReference type="Proteomes" id="UP000019849"/>
    </source>
</evidence>
<dbReference type="AlphaFoldDB" id="A0A011TG81"/>
<comment type="caution">
    <text evidence="1">The sequence shown here is derived from an EMBL/GenBank/DDBJ whole genome shotgun (WGS) entry which is preliminary data.</text>
</comment>
<dbReference type="Proteomes" id="UP000019849">
    <property type="component" value="Unassembled WGS sequence"/>
</dbReference>
<evidence type="ECO:0000313" key="1">
    <source>
        <dbReference type="EMBL" id="EXL10649.1"/>
    </source>
</evidence>
<reference evidence="1 2" key="1">
    <citation type="submission" date="2014-02" db="EMBL/GenBank/DDBJ databases">
        <title>Aquamicrobium defluvii Genome sequencing.</title>
        <authorList>
            <person name="Wang X."/>
        </authorList>
    </citation>
    <scope>NUCLEOTIDE SEQUENCE [LARGE SCALE GENOMIC DNA]</scope>
    <source>
        <strain evidence="1 2">W13Z1</strain>
    </source>
</reference>
<name>A0A011TG81_9HYPH</name>
<dbReference type="STRING" id="69279.BG36_01845"/>
<sequence>MDERRTGSVVMIGLFSSLMLTGCSAEAEAPTSESAAVAISALETSAGRYEFTPTTCAIYSQDGFDDIEIQGPGTTPDGEKFFFELSSTANAMTIGLGVDGPFASPERRIQAGRVYSQEFTIVASGRQLSVAGLVLVDENGASIDDGATLTIDCGAQ</sequence>
<dbReference type="PATRIC" id="fig|69279.3.peg.372"/>
<dbReference type="eggNOG" id="ENOG5034C70">
    <property type="taxonomic scope" value="Bacteria"/>
</dbReference>
<dbReference type="EMBL" id="JENY01000001">
    <property type="protein sequence ID" value="EXL10649.1"/>
    <property type="molecule type" value="Genomic_DNA"/>
</dbReference>
<protein>
    <recommendedName>
        <fullName evidence="3">Lipoprotein</fullName>
    </recommendedName>
</protein>
<proteinExistence type="predicted"/>
<accession>A0A011TG81</accession>
<dbReference type="RefSeq" id="WP_035022567.1">
    <property type="nucleotide sequence ID" value="NZ_KK073877.1"/>
</dbReference>
<dbReference type="PROSITE" id="PS51257">
    <property type="entry name" value="PROKAR_LIPOPROTEIN"/>
    <property type="match status" value="1"/>
</dbReference>
<dbReference type="HOGENOM" id="CLU_1683004_0_0_5"/>